<evidence type="ECO:0000256" key="3">
    <source>
        <dbReference type="ARBA" id="ARBA00022801"/>
    </source>
</evidence>
<evidence type="ECO:0000259" key="6">
    <source>
        <dbReference type="Pfam" id="PF01979"/>
    </source>
</evidence>
<evidence type="ECO:0000313" key="7">
    <source>
        <dbReference type="EMBL" id="MDQ0256084.1"/>
    </source>
</evidence>
<keyword evidence="4 5" id="KW-0119">Carbohydrate metabolism</keyword>
<dbReference type="SUPFAM" id="SSF51556">
    <property type="entry name" value="Metallo-dependent hydrolases"/>
    <property type="match status" value="1"/>
</dbReference>
<dbReference type="EC" id="3.5.1.25" evidence="7"/>
<dbReference type="InterPro" id="IPR032466">
    <property type="entry name" value="Metal_Hydrolase"/>
</dbReference>
<sequence>MKKYVFKNATLYSSKGFIKDPVIEIKEGLIANFYPMEKLREKQMIEDYVFTEPVRIVPGFIDLHIHGAANGDVMDGTEEALVTIKNALPSEGTTAFLATTITQSQNAKLEALKQVKEVMTSKNREGAEILGVHLEGPFISEKRAGAQPKEFISEPDVDLFNKFQETAGGAIKLITMAPEEKGGMELLRELSRTGVVPSIGHSDAYYNLVKEAMDLGVCHATHLFNGMRGVHHRDLGVAGAVLLHDEIIGEIICDGIHVSPPMVKLVYKNKGADGIILITDSMRAKGFEEGTYELGGQDVFVKNNQATLEDGTLAGSILKMNEAVRNMISFSGCTFEEAIQMASANPAKQIGVYDRKGSIEIGKDADFVVLNEKLEVKQTFVLGTKVYG</sequence>
<dbReference type="Gene3D" id="2.30.40.10">
    <property type="entry name" value="Urease, subunit C, domain 1"/>
    <property type="match status" value="1"/>
</dbReference>
<dbReference type="CDD" id="cd00854">
    <property type="entry name" value="NagA"/>
    <property type="match status" value="1"/>
</dbReference>
<evidence type="ECO:0000256" key="5">
    <source>
        <dbReference type="PIRNR" id="PIRNR038994"/>
    </source>
</evidence>
<keyword evidence="8" id="KW-1185">Reference proteome</keyword>
<evidence type="ECO:0000313" key="8">
    <source>
        <dbReference type="Proteomes" id="UP001230005"/>
    </source>
</evidence>
<accession>A0ABT9ZXW9</accession>
<dbReference type="Proteomes" id="UP001230005">
    <property type="component" value="Unassembled WGS sequence"/>
</dbReference>
<dbReference type="NCBIfam" id="TIGR00221">
    <property type="entry name" value="nagA"/>
    <property type="match status" value="1"/>
</dbReference>
<proteinExistence type="inferred from homology"/>
<keyword evidence="2" id="KW-0479">Metal-binding</keyword>
<feature type="domain" description="Amidohydrolase-related" evidence="6">
    <location>
        <begin position="56"/>
        <end position="385"/>
    </location>
</feature>
<dbReference type="InterPro" id="IPR011059">
    <property type="entry name" value="Metal-dep_hydrolase_composite"/>
</dbReference>
<dbReference type="EMBL" id="JAUSUG010000014">
    <property type="protein sequence ID" value="MDQ0256084.1"/>
    <property type="molecule type" value="Genomic_DNA"/>
</dbReference>
<dbReference type="Gene3D" id="3.20.20.140">
    <property type="entry name" value="Metal-dependent hydrolases"/>
    <property type="match status" value="1"/>
</dbReference>
<organism evidence="7 8">
    <name type="scientific">Evansella vedderi</name>
    <dbReference type="NCBI Taxonomy" id="38282"/>
    <lineage>
        <taxon>Bacteria</taxon>
        <taxon>Bacillati</taxon>
        <taxon>Bacillota</taxon>
        <taxon>Bacilli</taxon>
        <taxon>Bacillales</taxon>
        <taxon>Bacillaceae</taxon>
        <taxon>Evansella</taxon>
    </lineage>
</organism>
<comment type="caution">
    <text evidence="7">The sequence shown here is derived from an EMBL/GenBank/DDBJ whole genome shotgun (WGS) entry which is preliminary data.</text>
</comment>
<evidence type="ECO:0000256" key="2">
    <source>
        <dbReference type="ARBA" id="ARBA00022723"/>
    </source>
</evidence>
<dbReference type="GO" id="GO:0008448">
    <property type="term" value="F:N-acetylglucosamine-6-phosphate deacetylase activity"/>
    <property type="evidence" value="ECO:0007669"/>
    <property type="project" value="UniProtKB-EC"/>
</dbReference>
<dbReference type="PANTHER" id="PTHR11113">
    <property type="entry name" value="N-ACETYLGLUCOSAMINE-6-PHOSPHATE DEACETYLASE"/>
    <property type="match status" value="1"/>
</dbReference>
<dbReference type="InterPro" id="IPR003764">
    <property type="entry name" value="GlcNAc_6-P_deAcase"/>
</dbReference>
<evidence type="ECO:0000256" key="1">
    <source>
        <dbReference type="ARBA" id="ARBA00010716"/>
    </source>
</evidence>
<keyword evidence="3 5" id="KW-0378">Hydrolase</keyword>
<dbReference type="PIRSF" id="PIRSF038994">
    <property type="entry name" value="NagA"/>
    <property type="match status" value="1"/>
</dbReference>
<dbReference type="RefSeq" id="WP_307327662.1">
    <property type="nucleotide sequence ID" value="NZ_JAUSUG010000014.1"/>
</dbReference>
<comment type="similarity">
    <text evidence="1 5">Belongs to the metallo-dependent hydrolases superfamily. NagA family.</text>
</comment>
<dbReference type="InterPro" id="IPR006680">
    <property type="entry name" value="Amidohydro-rel"/>
</dbReference>
<name>A0ABT9ZXW9_9BACI</name>
<reference evidence="7 8" key="1">
    <citation type="submission" date="2023-07" db="EMBL/GenBank/DDBJ databases">
        <title>Genomic Encyclopedia of Type Strains, Phase IV (KMG-IV): sequencing the most valuable type-strain genomes for metagenomic binning, comparative biology and taxonomic classification.</title>
        <authorList>
            <person name="Goeker M."/>
        </authorList>
    </citation>
    <scope>NUCLEOTIDE SEQUENCE [LARGE SCALE GENOMIC DNA]</scope>
    <source>
        <strain evidence="7 8">DSM 9768</strain>
    </source>
</reference>
<dbReference type="PANTHER" id="PTHR11113:SF14">
    <property type="entry name" value="N-ACETYLGLUCOSAMINE-6-PHOSPHATE DEACETYLASE"/>
    <property type="match status" value="1"/>
</dbReference>
<dbReference type="SUPFAM" id="SSF51338">
    <property type="entry name" value="Composite domain of metallo-dependent hydrolases"/>
    <property type="match status" value="1"/>
</dbReference>
<dbReference type="Pfam" id="PF01979">
    <property type="entry name" value="Amidohydro_1"/>
    <property type="match status" value="1"/>
</dbReference>
<gene>
    <name evidence="7" type="ORF">J2S74_003483</name>
</gene>
<evidence type="ECO:0000256" key="4">
    <source>
        <dbReference type="ARBA" id="ARBA00023277"/>
    </source>
</evidence>
<protein>
    <submittedName>
        <fullName evidence="7">N-acetylglucosamine-6-phosphate deacetylase</fullName>
        <ecNumber evidence="7">3.5.1.25</ecNumber>
    </submittedName>
</protein>